<name>A0A9D1Q9N9_9FIRM</name>
<dbReference type="AlphaFoldDB" id="A0A9D1Q9N9"/>
<comment type="caution">
    <text evidence="2">The sequence shown here is derived from an EMBL/GenBank/DDBJ whole genome shotgun (WGS) entry which is preliminary data.</text>
</comment>
<evidence type="ECO:0000313" key="3">
    <source>
        <dbReference type="Proteomes" id="UP000823933"/>
    </source>
</evidence>
<accession>A0A9D1Q9N9</accession>
<dbReference type="EMBL" id="DXHQ01000024">
    <property type="protein sequence ID" value="HIW08175.1"/>
    <property type="molecule type" value="Genomic_DNA"/>
</dbReference>
<organism evidence="2 3">
    <name type="scientific">Candidatus Faecalibacterium intestinigallinarum</name>
    <dbReference type="NCBI Taxonomy" id="2838581"/>
    <lineage>
        <taxon>Bacteria</taxon>
        <taxon>Bacillati</taxon>
        <taxon>Bacillota</taxon>
        <taxon>Clostridia</taxon>
        <taxon>Eubacteriales</taxon>
        <taxon>Oscillospiraceae</taxon>
        <taxon>Faecalibacterium</taxon>
    </lineage>
</organism>
<reference evidence="2" key="2">
    <citation type="submission" date="2021-04" db="EMBL/GenBank/DDBJ databases">
        <authorList>
            <person name="Gilroy R."/>
        </authorList>
    </citation>
    <scope>NUCLEOTIDE SEQUENCE</scope>
    <source>
        <strain evidence="2">ChiHcolR34-3080</strain>
    </source>
</reference>
<evidence type="ECO:0000256" key="1">
    <source>
        <dbReference type="SAM" id="Phobius"/>
    </source>
</evidence>
<reference evidence="2" key="1">
    <citation type="journal article" date="2021" name="PeerJ">
        <title>Extensive microbial diversity within the chicken gut microbiome revealed by metagenomics and culture.</title>
        <authorList>
            <person name="Gilroy R."/>
            <person name="Ravi A."/>
            <person name="Getino M."/>
            <person name="Pursley I."/>
            <person name="Horton D.L."/>
            <person name="Alikhan N.F."/>
            <person name="Baker D."/>
            <person name="Gharbi K."/>
            <person name="Hall N."/>
            <person name="Watson M."/>
            <person name="Adriaenssens E.M."/>
            <person name="Foster-Nyarko E."/>
            <person name="Jarju S."/>
            <person name="Secka A."/>
            <person name="Antonio M."/>
            <person name="Oren A."/>
            <person name="Chaudhuri R.R."/>
            <person name="La Ragione R."/>
            <person name="Hildebrand F."/>
            <person name="Pallen M.J."/>
        </authorList>
    </citation>
    <scope>NUCLEOTIDE SEQUENCE</scope>
    <source>
        <strain evidence="2">ChiHcolR34-3080</strain>
    </source>
</reference>
<dbReference type="Proteomes" id="UP000823933">
    <property type="component" value="Unassembled WGS sequence"/>
</dbReference>
<feature type="transmembrane region" description="Helical" evidence="1">
    <location>
        <begin position="45"/>
        <end position="67"/>
    </location>
</feature>
<protein>
    <submittedName>
        <fullName evidence="2">Uncharacterized protein</fullName>
    </submittedName>
</protein>
<sequence length="104" mass="11668">MTEQTILLILLFCALAATLGLYILKAAKQTAYRGDERWQTVQLKAGVLADATNWLLIFLLLGAAIFADGEATFTLNRIGTLYMIYFGFRNLVELAAVLFYDRQL</sequence>
<keyword evidence="1" id="KW-1133">Transmembrane helix</keyword>
<evidence type="ECO:0000313" key="2">
    <source>
        <dbReference type="EMBL" id="HIW08175.1"/>
    </source>
</evidence>
<keyword evidence="1" id="KW-0812">Transmembrane</keyword>
<proteinExistence type="predicted"/>
<feature type="transmembrane region" description="Helical" evidence="1">
    <location>
        <begin position="79"/>
        <end position="100"/>
    </location>
</feature>
<feature type="transmembrane region" description="Helical" evidence="1">
    <location>
        <begin position="6"/>
        <end position="24"/>
    </location>
</feature>
<keyword evidence="1" id="KW-0472">Membrane</keyword>
<gene>
    <name evidence="2" type="ORF">H9890_02085</name>
</gene>